<feature type="compositionally biased region" description="Polar residues" evidence="1">
    <location>
        <begin position="105"/>
        <end position="114"/>
    </location>
</feature>
<protein>
    <submittedName>
        <fullName evidence="2">Uncharacterized protein</fullName>
    </submittedName>
</protein>
<feature type="compositionally biased region" description="Polar residues" evidence="1">
    <location>
        <begin position="509"/>
        <end position="525"/>
    </location>
</feature>
<dbReference type="AlphaFoldDB" id="A0A7S1AES0"/>
<feature type="compositionally biased region" description="Low complexity" evidence="1">
    <location>
        <begin position="147"/>
        <end position="156"/>
    </location>
</feature>
<feature type="compositionally biased region" description="Polar residues" evidence="1">
    <location>
        <begin position="433"/>
        <end position="451"/>
    </location>
</feature>
<feature type="compositionally biased region" description="Low complexity" evidence="1">
    <location>
        <begin position="78"/>
        <end position="98"/>
    </location>
</feature>
<sequence>MLDALRMSGPSLAGQCRTPQASLSRYPCRDLQQAAFPGRASPRAQFTGTVPNRMRSPRLPPRGAQSQGLSGETAKMPAQRTAPTSSQQTSAQASALSAPMKTASPAVTPTSSAKIVSFPSMRPGRPMPAKSPGQSSVLSQNDRNRSTSRALSAARAGTRPGRSTSDDCRRPAVAGAVRGQRPSSPCRDSTTPASRPSPVVRPRRPGRDDLGSGRVLEGDLNRSLHLGKAMRGPAPLPATLGPVGRRDSQVSACPGEVDDKDRECQKDDVKVLSDAVHQACAMASGRNEEVHPEHREEFDMADQNIGVQSVPDNVADIIDEAVEDVRIYVPFPREPHRLSCESKSSGDYSLNLNMSPMGSPPEVSPQEVPGWSYPASGTSSMVVEAAEPTPRQVVEPDPALSVLVPSTVSAPVPRPKVSDLRSMWEKRSGVASPATSKTFQTSGARSSSCSNAPVCDSLSRVPGGSRKSSCWLRCASDSLRRQRREERANTNRLLSRLLSRAEHADSPLGCSSNESAESGTPSESASPGAVLFDEIRRTVDAESRAKRRVAAAAIRVLSLDGASDVKDCPQCNALVNVGAGVPVDARWTNQIHCKSREAKPSSRCGEADAFDMLTSTCGTDRSEPAREPLPRCEVNLGNVSDLSLSAMSIVAEEPTPPRSARCISSPVGSNWRR</sequence>
<dbReference type="EMBL" id="HBFQ01036570">
    <property type="protein sequence ID" value="CAD8851429.1"/>
    <property type="molecule type" value="Transcribed_RNA"/>
</dbReference>
<feature type="region of interest" description="Disordered" evidence="1">
    <location>
        <begin position="1"/>
        <end position="259"/>
    </location>
</feature>
<organism evidence="2">
    <name type="scientific">Noctiluca scintillans</name>
    <name type="common">Sea sparkle</name>
    <name type="synonym">Red tide dinoflagellate</name>
    <dbReference type="NCBI Taxonomy" id="2966"/>
    <lineage>
        <taxon>Eukaryota</taxon>
        <taxon>Sar</taxon>
        <taxon>Alveolata</taxon>
        <taxon>Dinophyceae</taxon>
        <taxon>Noctilucales</taxon>
        <taxon>Noctilucaceae</taxon>
        <taxon>Noctiluca</taxon>
    </lineage>
</organism>
<feature type="compositionally biased region" description="Polar residues" evidence="1">
    <location>
        <begin position="181"/>
        <end position="193"/>
    </location>
</feature>
<proteinExistence type="predicted"/>
<name>A0A7S1AES0_NOCSC</name>
<feature type="region of interest" description="Disordered" evidence="1">
    <location>
        <begin position="653"/>
        <end position="673"/>
    </location>
</feature>
<feature type="region of interest" description="Disordered" evidence="1">
    <location>
        <begin position="505"/>
        <end position="529"/>
    </location>
</feature>
<feature type="compositionally biased region" description="Basic and acidic residues" evidence="1">
    <location>
        <begin position="205"/>
        <end position="222"/>
    </location>
</feature>
<feature type="compositionally biased region" description="Polar residues" evidence="1">
    <location>
        <begin position="132"/>
        <end position="141"/>
    </location>
</feature>
<evidence type="ECO:0000256" key="1">
    <source>
        <dbReference type="SAM" id="MobiDB-lite"/>
    </source>
</evidence>
<gene>
    <name evidence="2" type="ORF">NSCI0253_LOCUS25779</name>
</gene>
<evidence type="ECO:0000313" key="2">
    <source>
        <dbReference type="EMBL" id="CAD8851429.1"/>
    </source>
</evidence>
<reference evidence="2" key="1">
    <citation type="submission" date="2021-01" db="EMBL/GenBank/DDBJ databases">
        <authorList>
            <person name="Corre E."/>
            <person name="Pelletier E."/>
            <person name="Niang G."/>
            <person name="Scheremetjew M."/>
            <person name="Finn R."/>
            <person name="Kale V."/>
            <person name="Holt S."/>
            <person name="Cochrane G."/>
            <person name="Meng A."/>
            <person name="Brown T."/>
            <person name="Cohen L."/>
        </authorList>
    </citation>
    <scope>NUCLEOTIDE SEQUENCE</scope>
</reference>
<feature type="region of interest" description="Disordered" evidence="1">
    <location>
        <begin position="424"/>
        <end position="468"/>
    </location>
</feature>
<accession>A0A7S1AES0</accession>